<keyword evidence="3" id="KW-1185">Reference proteome</keyword>
<sequence length="375" mass="40123">MAPRSVKTEPGLPDPSCIDGAPHPRVAESVFGQTRAEAEFLEAFRAGRLHHGWLLTGPRGIGKASFAWRIAKFLMSQPAPGGMFAPEPPQTLDTDPDHPVVRRIMAGSEPGVFELKRGPNATGSALSQDIRVDRVREMRSFLHLSASDGGPRVVIVDCADEMNTQAANALLKLLEEPPERVTFLMVSHQPAGLLPTIRSRCRELRLHALDPEAMAQALGQAEAMDPDVDMMALSALSAGSVGEAIRLINLGGLETYAQIVDLMATLPRLDRPKALALAESFAGKQNAERFELALGLVDLFMARLARAGVMGPPHPEGAAGEAKLMARLSPDPLAAMKWAALHQELGTRARHGRAVNLDPAALVVDMVLKLTAAAA</sequence>
<evidence type="ECO:0000313" key="3">
    <source>
        <dbReference type="Proteomes" id="UP001438953"/>
    </source>
</evidence>
<dbReference type="InterPro" id="IPR050238">
    <property type="entry name" value="DNA_Rep/Repair_Clamp_Loader"/>
</dbReference>
<dbReference type="GO" id="GO:0003887">
    <property type="term" value="F:DNA-directed DNA polymerase activity"/>
    <property type="evidence" value="ECO:0007669"/>
    <property type="project" value="UniProtKB-EC"/>
</dbReference>
<reference evidence="2 3" key="2">
    <citation type="submission" date="2024-06" db="EMBL/GenBank/DDBJ databases">
        <title>Thioclava kandeliae sp. nov. from a rhizosphere soil sample of Kandelia candel in a mangrove.</title>
        <authorList>
            <person name="Mu T."/>
        </authorList>
    </citation>
    <scope>NUCLEOTIDE SEQUENCE [LARGE SCALE GENOMIC DNA]</scope>
    <source>
        <strain evidence="2 3">CPCC 100088</strain>
    </source>
</reference>
<gene>
    <name evidence="2" type="ORF">VSX56_02075</name>
</gene>
<dbReference type="SUPFAM" id="SSF52540">
    <property type="entry name" value="P-loop containing nucleoside triphosphate hydrolases"/>
    <property type="match status" value="1"/>
</dbReference>
<feature type="region of interest" description="Disordered" evidence="1">
    <location>
        <begin position="1"/>
        <end position="23"/>
    </location>
</feature>
<dbReference type="InterPro" id="IPR027417">
    <property type="entry name" value="P-loop_NTPase"/>
</dbReference>
<comment type="caution">
    <text evidence="2">The sequence shown here is derived from an EMBL/GenBank/DDBJ whole genome shotgun (WGS) entry which is preliminary data.</text>
</comment>
<dbReference type="Gene3D" id="3.40.50.300">
    <property type="entry name" value="P-loop containing nucleotide triphosphate hydrolases"/>
    <property type="match status" value="1"/>
</dbReference>
<organism evidence="2 3">
    <name type="scientific">Thioclava kandeliae</name>
    <dbReference type="NCBI Taxonomy" id="3070818"/>
    <lineage>
        <taxon>Bacteria</taxon>
        <taxon>Pseudomonadati</taxon>
        <taxon>Pseudomonadota</taxon>
        <taxon>Alphaproteobacteria</taxon>
        <taxon>Rhodobacterales</taxon>
        <taxon>Paracoccaceae</taxon>
        <taxon>Thioclava</taxon>
    </lineage>
</organism>
<reference evidence="2 3" key="1">
    <citation type="submission" date="2024-01" db="EMBL/GenBank/DDBJ databases">
        <authorList>
            <person name="Deng Y."/>
            <person name="Su J."/>
        </authorList>
    </citation>
    <scope>NUCLEOTIDE SEQUENCE [LARGE SCALE GENOMIC DNA]</scope>
    <source>
        <strain evidence="2 3">CPCC 100088</strain>
    </source>
</reference>
<keyword evidence="2" id="KW-0548">Nucleotidyltransferase</keyword>
<proteinExistence type="predicted"/>
<dbReference type="EMBL" id="JAYWLC010000001">
    <property type="protein sequence ID" value="MER5170549.1"/>
    <property type="molecule type" value="Genomic_DNA"/>
</dbReference>
<keyword evidence="2" id="KW-0808">Transferase</keyword>
<dbReference type="Proteomes" id="UP001438953">
    <property type="component" value="Unassembled WGS sequence"/>
</dbReference>
<name>A0ABV1SDJ2_9RHOB</name>
<dbReference type="RefSeq" id="WP_350934486.1">
    <property type="nucleotide sequence ID" value="NZ_JAYWLC010000001.1"/>
</dbReference>
<dbReference type="PANTHER" id="PTHR11669:SF8">
    <property type="entry name" value="DNA POLYMERASE III SUBUNIT DELTA"/>
    <property type="match status" value="1"/>
</dbReference>
<protein>
    <submittedName>
        <fullName evidence="2">DNA polymerase III subunit delta</fullName>
        <ecNumber evidence="2">2.7.7.7</ecNumber>
    </submittedName>
</protein>
<evidence type="ECO:0000256" key="1">
    <source>
        <dbReference type="SAM" id="MobiDB-lite"/>
    </source>
</evidence>
<evidence type="ECO:0000313" key="2">
    <source>
        <dbReference type="EMBL" id="MER5170549.1"/>
    </source>
</evidence>
<dbReference type="Pfam" id="PF13177">
    <property type="entry name" value="DNA_pol3_delta2"/>
    <property type="match status" value="1"/>
</dbReference>
<accession>A0ABV1SDJ2</accession>
<dbReference type="NCBIfam" id="NF005677">
    <property type="entry name" value="PRK07471.1"/>
    <property type="match status" value="1"/>
</dbReference>
<dbReference type="PANTHER" id="PTHR11669">
    <property type="entry name" value="REPLICATION FACTOR C / DNA POLYMERASE III GAMMA-TAU SUBUNIT"/>
    <property type="match status" value="1"/>
</dbReference>
<dbReference type="EC" id="2.7.7.7" evidence="2"/>